<dbReference type="Proteomes" id="UP001208017">
    <property type="component" value="Unassembled WGS sequence"/>
</dbReference>
<dbReference type="Pfam" id="PF00395">
    <property type="entry name" value="SLH"/>
    <property type="match status" value="3"/>
</dbReference>
<evidence type="ECO:0000313" key="3">
    <source>
        <dbReference type="Proteomes" id="UP001208017"/>
    </source>
</evidence>
<gene>
    <name evidence="2" type="ORF">OS242_05995</name>
</gene>
<evidence type="ECO:0000259" key="1">
    <source>
        <dbReference type="PROSITE" id="PS51272"/>
    </source>
</evidence>
<evidence type="ECO:0000313" key="2">
    <source>
        <dbReference type="EMBL" id="MCX7569507.1"/>
    </source>
</evidence>
<organism evidence="2 3">
    <name type="scientific">Tumebacillus lacus</name>
    <dbReference type="NCBI Taxonomy" id="2995335"/>
    <lineage>
        <taxon>Bacteria</taxon>
        <taxon>Bacillati</taxon>
        <taxon>Bacillota</taxon>
        <taxon>Bacilli</taxon>
        <taxon>Bacillales</taxon>
        <taxon>Alicyclobacillaceae</taxon>
        <taxon>Tumebacillus</taxon>
    </lineage>
</organism>
<feature type="domain" description="SLH" evidence="1">
    <location>
        <begin position="1094"/>
        <end position="1157"/>
    </location>
</feature>
<sequence length="1232" mass="135441">MAFLRHKLLHLIVILAMVITLLPIGVTQAANEYFRFTNFSIDPAYPTQVNRNLVDLVGTFNGVSSNSIGYRVEQLVNGAVVNSNEGTGVRPTIENGSTFKFFNVPLFQGLNRITVTGTNSSGNTVPGVAYVNFSNVPVIYDVKLVDGRALEAGVPLVVDSPNAVLMLKAPNAENVSVNGINAYSAGADNFIISDLPLQPGLNALAIVASNRTMKYSLNRSLVYYNGYPTAYDVKVYNGAGNPQNTPLEGNPTVGPNNGGTALTGQIQGKLVYFYDNSLPSGYTPTISLRLIDEANAQTPFTATVQPGVNDGTHMTFDFVSNETLNLPTNGKYRIEVIGSYGTQTAQFPIYFSYRNSNTAYFTELNQLYNVNVSATNVVTYGSSTVFAGNSMLFETPVWLEAKLNNFAATADLSTVRLFSTINGVEDPNFQATEYLTSDKNVAYKITNMTAGEQTLTVEVVSGGNTERKSVKINYIPAPFIQMNNLHDGKVFIDNEPLVNPATQNPKMFSHIAGRLVNFNLAPGSADLNSINVKINGYTVRLIDHLYGAIDANGNFIFDPPAEMELVDGPNAISFEGVANGIPIATSLTVYKFSDQVPLITSIKPVPYDPLVPQMDDPNIKFKNVGTLDYVTNEKVADVIFTVQNAKKVIVNVDGNQVALAEDDGSGNLIPNNATLRVDSYDAASRTYHFRIPNHQLPNTGLRNIVIQATLESATASQTLQITRELSPYIILSPKLPNERVINQNFLDVSILAEGADQVLVGKESAVKDEHDIFRLQLKNLKAGLNKIKFTVVRGTQKLNGEIEVNYAASSTIGAQYKTTMPKSGTLKVFDSQLALTFPKGTLLRKANTRPGQDQTTVDLFDRQNILFGIADRTDGRTLKKYNRVGEIEGGLPKDGEIKDVLSEDIATNLLQPRAHFAFASNLFWIDAGYFDSSSLTQWKTVDGQHPYQPGFQFYLRSSKDKWMEPSQRGQITLKYDPYIRDVIAKKLSIWRFVDNTWVNLGGVVDTGRKEVTAPFDGFGYYAVFEDAYSFADIIGHPWARNQLELMFSKGIMEEKNNNEFGVYDNITRGEFATMLVKMLDIPLSYDPKNLTFNDVPPVIVHPSLNGDYRYIETAVKRGIIRGLGPRIFGPAAPLSREQGAVMIARAMNLVKTEDEKKDLAALQKSFTDAGTVDYYARASVVAVTKAGIILGRTNELLPGQKNVTLRFDPHAFLTRAEAAVMSERILRKIKKL</sequence>
<keyword evidence="3" id="KW-1185">Reference proteome</keyword>
<dbReference type="RefSeq" id="WP_267150747.1">
    <property type="nucleotide sequence ID" value="NZ_JAPMLT010000002.1"/>
</dbReference>
<protein>
    <submittedName>
        <fullName evidence="2">S-layer homology domain-containing protein</fullName>
    </submittedName>
</protein>
<accession>A0ABT3WXW0</accession>
<comment type="caution">
    <text evidence="2">The sequence shown here is derived from an EMBL/GenBank/DDBJ whole genome shotgun (WGS) entry which is preliminary data.</text>
</comment>
<dbReference type="PANTHER" id="PTHR43308">
    <property type="entry name" value="OUTER MEMBRANE PROTEIN ALPHA-RELATED"/>
    <property type="match status" value="1"/>
</dbReference>
<dbReference type="EMBL" id="JAPMLT010000002">
    <property type="protein sequence ID" value="MCX7569507.1"/>
    <property type="molecule type" value="Genomic_DNA"/>
</dbReference>
<feature type="domain" description="SLH" evidence="1">
    <location>
        <begin position="1026"/>
        <end position="1089"/>
    </location>
</feature>
<feature type="domain" description="SLH" evidence="1">
    <location>
        <begin position="1163"/>
        <end position="1232"/>
    </location>
</feature>
<proteinExistence type="predicted"/>
<dbReference type="PANTHER" id="PTHR43308:SF5">
    <property type="entry name" value="S-LAYER PROTEIN _ PEPTIDOGLYCAN ENDO-BETA-N-ACETYLGLUCOSAMINIDASE"/>
    <property type="match status" value="1"/>
</dbReference>
<reference evidence="2 3" key="1">
    <citation type="submission" date="2022-11" db="EMBL/GenBank/DDBJ databases">
        <title>Study of microbial diversity in lake waters.</title>
        <authorList>
            <person name="Zhang J."/>
        </authorList>
    </citation>
    <scope>NUCLEOTIDE SEQUENCE [LARGE SCALE GENOMIC DNA]</scope>
    <source>
        <strain evidence="2 3">DT12</strain>
    </source>
</reference>
<dbReference type="InterPro" id="IPR051465">
    <property type="entry name" value="Cell_Envelope_Struct_Comp"/>
</dbReference>
<dbReference type="InterPro" id="IPR001119">
    <property type="entry name" value="SLH_dom"/>
</dbReference>
<name>A0ABT3WXW0_9BACL</name>
<dbReference type="PROSITE" id="PS51272">
    <property type="entry name" value="SLH"/>
    <property type="match status" value="3"/>
</dbReference>